<sequence length="456" mass="51047">MAIRRVFGSLRASPEFAEAIRSHWIFRRNQSVGHRNRTGSKFCGHFDLWLTDEITEIASQLAVAPSFNPPALLATQIATTETFGIIPIDRKTAADYGIVTLPNIRVDGVPEYHDMPVHTLMLLFTRRTNVYRHLQLRQRALYPVLPVATQAEYRKFKEEINNPTWKKNSRRSVAPHEANKAIDFERFAVFWNNLVNTQDQTICDPERRLYSKLPQQLEAHHKKVIAYKMERSTLFMGENASALQPFNNLVTAINDTILFLPAVALPNSTVDDTTKDLDDLAAISRNAATDILATDRVIVSNPNDFVSQQDPDEDVPQPDGSSIQPSQHNTKTQVSTDVDTAPQVVTLPTASSSSTHVPRDSATLSVPMQTQLTVGHGSVGFELASGRTLTEKPKKRCARCVAVMCPKRSTCPGCSNRNNCKCLPPHPEVQKGRKARLHEHVIQKRLMDRNVSDNMA</sequence>
<proteinExistence type="predicted"/>
<dbReference type="AlphaFoldDB" id="A0AAD2HUQ7"/>
<reference evidence="2" key="1">
    <citation type="submission" date="2023-11" db="EMBL/GenBank/DDBJ databases">
        <authorList>
            <person name="De Vega J J."/>
            <person name="De Vega J J."/>
        </authorList>
    </citation>
    <scope>NUCLEOTIDE SEQUENCE</scope>
</reference>
<feature type="compositionally biased region" description="Polar residues" evidence="1">
    <location>
        <begin position="320"/>
        <end position="338"/>
    </location>
</feature>
<keyword evidence="3" id="KW-1185">Reference proteome</keyword>
<evidence type="ECO:0000313" key="2">
    <source>
        <dbReference type="EMBL" id="CAK5282202.1"/>
    </source>
</evidence>
<accession>A0AAD2HUQ7</accession>
<dbReference type="Proteomes" id="UP001295794">
    <property type="component" value="Unassembled WGS sequence"/>
</dbReference>
<gene>
    <name evidence="2" type="ORF">MYCIT1_LOCUS33753</name>
</gene>
<dbReference type="EMBL" id="CAVNYO010000448">
    <property type="protein sequence ID" value="CAK5282202.1"/>
    <property type="molecule type" value="Genomic_DNA"/>
</dbReference>
<organism evidence="2 3">
    <name type="scientific">Mycena citricolor</name>
    <dbReference type="NCBI Taxonomy" id="2018698"/>
    <lineage>
        <taxon>Eukaryota</taxon>
        <taxon>Fungi</taxon>
        <taxon>Dikarya</taxon>
        <taxon>Basidiomycota</taxon>
        <taxon>Agaricomycotina</taxon>
        <taxon>Agaricomycetes</taxon>
        <taxon>Agaricomycetidae</taxon>
        <taxon>Agaricales</taxon>
        <taxon>Marasmiineae</taxon>
        <taxon>Mycenaceae</taxon>
        <taxon>Mycena</taxon>
    </lineage>
</organism>
<feature type="region of interest" description="Disordered" evidence="1">
    <location>
        <begin position="302"/>
        <end position="339"/>
    </location>
</feature>
<evidence type="ECO:0000313" key="3">
    <source>
        <dbReference type="Proteomes" id="UP001295794"/>
    </source>
</evidence>
<name>A0AAD2HUQ7_9AGAR</name>
<comment type="caution">
    <text evidence="2">The sequence shown here is derived from an EMBL/GenBank/DDBJ whole genome shotgun (WGS) entry which is preliminary data.</text>
</comment>
<protein>
    <submittedName>
        <fullName evidence="2">Uncharacterized protein</fullName>
    </submittedName>
</protein>
<evidence type="ECO:0000256" key="1">
    <source>
        <dbReference type="SAM" id="MobiDB-lite"/>
    </source>
</evidence>